<dbReference type="Proteomes" id="UP000241769">
    <property type="component" value="Unassembled WGS sequence"/>
</dbReference>
<organism evidence="1 2">
    <name type="scientific">Planoprotostelium fungivorum</name>
    <dbReference type="NCBI Taxonomy" id="1890364"/>
    <lineage>
        <taxon>Eukaryota</taxon>
        <taxon>Amoebozoa</taxon>
        <taxon>Evosea</taxon>
        <taxon>Variosea</taxon>
        <taxon>Cavosteliida</taxon>
        <taxon>Cavosteliaceae</taxon>
        <taxon>Planoprotostelium</taxon>
    </lineage>
</organism>
<proteinExistence type="predicted"/>
<comment type="caution">
    <text evidence="1">The sequence shown here is derived from an EMBL/GenBank/DDBJ whole genome shotgun (WGS) entry which is preliminary data.</text>
</comment>
<accession>A0A2P6MRF3</accession>
<gene>
    <name evidence="1" type="ORF">PROFUN_12031</name>
</gene>
<keyword evidence="2" id="KW-1185">Reference proteome</keyword>
<sequence>MRLLGIYNTRRELSRHFKIMYQKKLTSSARDDSQSLNYSPGGRYHYLVGKSSAPILWCCRVMKHYKTGQKNLKLLAKRQAI</sequence>
<dbReference type="EMBL" id="MDYQ01000479">
    <property type="protein sequence ID" value="PRP74284.1"/>
    <property type="molecule type" value="Genomic_DNA"/>
</dbReference>
<dbReference type="AlphaFoldDB" id="A0A2P6MRF3"/>
<name>A0A2P6MRF3_9EUKA</name>
<evidence type="ECO:0000313" key="2">
    <source>
        <dbReference type="Proteomes" id="UP000241769"/>
    </source>
</evidence>
<protein>
    <submittedName>
        <fullName evidence="1">Uncharacterized protein</fullName>
    </submittedName>
</protein>
<dbReference type="InParanoid" id="A0A2P6MRF3"/>
<reference evidence="1 2" key="1">
    <citation type="journal article" date="2018" name="Genome Biol. Evol.">
        <title>Multiple Roots of Fruiting Body Formation in Amoebozoa.</title>
        <authorList>
            <person name="Hillmann F."/>
            <person name="Forbes G."/>
            <person name="Novohradska S."/>
            <person name="Ferling I."/>
            <person name="Riege K."/>
            <person name="Groth M."/>
            <person name="Westermann M."/>
            <person name="Marz M."/>
            <person name="Spaller T."/>
            <person name="Winckler T."/>
            <person name="Schaap P."/>
            <person name="Glockner G."/>
        </authorList>
    </citation>
    <scope>NUCLEOTIDE SEQUENCE [LARGE SCALE GENOMIC DNA]</scope>
    <source>
        <strain evidence="1 2">Jena</strain>
    </source>
</reference>
<evidence type="ECO:0000313" key="1">
    <source>
        <dbReference type="EMBL" id="PRP74284.1"/>
    </source>
</evidence>